<comment type="caution">
    <text evidence="4">The sequence shown here is derived from an EMBL/GenBank/DDBJ whole genome shotgun (WGS) entry which is preliminary data.</text>
</comment>
<dbReference type="STRING" id="372326.A0A1V4K8H3"/>
<dbReference type="AlphaFoldDB" id="A0A1V4K8H3"/>
<organism evidence="4 5">
    <name type="scientific">Patagioenas fasciata monilis</name>
    <dbReference type="NCBI Taxonomy" id="372326"/>
    <lineage>
        <taxon>Eukaryota</taxon>
        <taxon>Metazoa</taxon>
        <taxon>Chordata</taxon>
        <taxon>Craniata</taxon>
        <taxon>Vertebrata</taxon>
        <taxon>Euteleostomi</taxon>
        <taxon>Archelosauria</taxon>
        <taxon>Archosauria</taxon>
        <taxon>Dinosauria</taxon>
        <taxon>Saurischia</taxon>
        <taxon>Theropoda</taxon>
        <taxon>Coelurosauria</taxon>
        <taxon>Aves</taxon>
        <taxon>Neognathae</taxon>
        <taxon>Neoaves</taxon>
        <taxon>Columbimorphae</taxon>
        <taxon>Columbiformes</taxon>
        <taxon>Columbidae</taxon>
        <taxon>Patagioenas</taxon>
    </lineage>
</organism>
<dbReference type="InterPro" id="IPR003175">
    <property type="entry name" value="CDI_dom"/>
</dbReference>
<dbReference type="GO" id="GO:0004861">
    <property type="term" value="F:cyclin-dependent protein serine/threonine kinase inhibitor activity"/>
    <property type="evidence" value="ECO:0007669"/>
    <property type="project" value="InterPro"/>
</dbReference>
<dbReference type="InterPro" id="IPR044898">
    <property type="entry name" value="CDI_dom_sf"/>
</dbReference>
<sequence length="100" mass="11632">MEQRPGKITHTCRNLSGPVDHQQLQQDFLLDNSMEGAQQKWNFDFLQDMPAEELLQWEKLKGHKIHKGVSFSTHKRASDYYSTKKLIKTNMQPDAKKSTS</sequence>
<evidence type="ECO:0000256" key="2">
    <source>
        <dbReference type="ARBA" id="ARBA00023013"/>
    </source>
</evidence>
<dbReference type="PANTHER" id="PTHR46778:SF2">
    <property type="entry name" value="CYCLIN-DEPENDENT KINASE INHIBITOR DOMAIN-CONTAINING PROTEIN"/>
    <property type="match status" value="1"/>
</dbReference>
<dbReference type="GO" id="GO:0007346">
    <property type="term" value="P:regulation of mitotic cell cycle"/>
    <property type="evidence" value="ECO:0007669"/>
    <property type="project" value="InterPro"/>
</dbReference>
<keyword evidence="2" id="KW-0649">Protein kinase inhibitor</keyword>
<name>A0A1V4K8H3_PATFA</name>
<dbReference type="InterPro" id="IPR029841">
    <property type="entry name" value="CDKN1A"/>
</dbReference>
<dbReference type="EMBL" id="LSYS01004200">
    <property type="protein sequence ID" value="OPJ80673.1"/>
    <property type="molecule type" value="Genomic_DNA"/>
</dbReference>
<comment type="similarity">
    <text evidence="1">Belongs to the CDI family.</text>
</comment>
<reference evidence="4 5" key="1">
    <citation type="submission" date="2016-02" db="EMBL/GenBank/DDBJ databases">
        <title>Band-tailed pigeon sequencing and assembly.</title>
        <authorList>
            <person name="Soares A.E."/>
            <person name="Novak B.J."/>
            <person name="Rice E.S."/>
            <person name="O'Connell B."/>
            <person name="Chang D."/>
            <person name="Weber S."/>
            <person name="Shapiro B."/>
        </authorList>
    </citation>
    <scope>NUCLEOTIDE SEQUENCE [LARGE SCALE GENOMIC DNA]</scope>
    <source>
        <strain evidence="4">BTP2013</strain>
        <tissue evidence="4">Blood</tissue>
    </source>
</reference>
<dbReference type="GO" id="GO:0072331">
    <property type="term" value="P:signal transduction by p53 class mediator"/>
    <property type="evidence" value="ECO:0007669"/>
    <property type="project" value="InterPro"/>
</dbReference>
<dbReference type="Pfam" id="PF02234">
    <property type="entry name" value="CDI"/>
    <property type="match status" value="1"/>
</dbReference>
<feature type="domain" description="Cyclin-dependent kinase inhibitor" evidence="3">
    <location>
        <begin position="14"/>
        <end position="60"/>
    </location>
</feature>
<keyword evidence="5" id="KW-1185">Reference proteome</keyword>
<gene>
    <name evidence="4" type="ORF">AV530_010935</name>
</gene>
<evidence type="ECO:0000259" key="3">
    <source>
        <dbReference type="Pfam" id="PF02234"/>
    </source>
</evidence>
<dbReference type="OrthoDB" id="9940972at2759"/>
<dbReference type="PANTHER" id="PTHR46778">
    <property type="entry name" value="CYCLIN-DEPENDENT KINASE INHIBITOR 1-RELATED"/>
    <property type="match status" value="1"/>
</dbReference>
<protein>
    <submittedName>
        <fullName evidence="4">Cyclin-dependent kinase inhibitor 1</fullName>
    </submittedName>
</protein>
<dbReference type="Gene3D" id="4.10.365.10">
    <property type="entry name" value="p27"/>
    <property type="match status" value="1"/>
</dbReference>
<accession>A0A1V4K8H3</accession>
<dbReference type="Proteomes" id="UP000190648">
    <property type="component" value="Unassembled WGS sequence"/>
</dbReference>
<evidence type="ECO:0000313" key="5">
    <source>
        <dbReference type="Proteomes" id="UP000190648"/>
    </source>
</evidence>
<evidence type="ECO:0000256" key="1">
    <source>
        <dbReference type="ARBA" id="ARBA00006726"/>
    </source>
</evidence>
<evidence type="ECO:0000313" key="4">
    <source>
        <dbReference type="EMBL" id="OPJ80673.1"/>
    </source>
</evidence>
<dbReference type="GO" id="GO:0005634">
    <property type="term" value="C:nucleus"/>
    <property type="evidence" value="ECO:0007669"/>
    <property type="project" value="InterPro"/>
</dbReference>
<proteinExistence type="inferred from homology"/>